<gene>
    <name evidence="3" type="ORF">DPMN_062046</name>
    <name evidence="2" type="ORF">DPMN_084601</name>
    <name evidence="4" type="ORF">DPMN_119377</name>
</gene>
<accession>A0A9D4JRX6</accession>
<dbReference type="EMBL" id="JAIWYP010000016">
    <property type="protein sequence ID" value="KAH3697114.1"/>
    <property type="molecule type" value="Genomic_DNA"/>
</dbReference>
<comment type="caution">
    <text evidence="4">The sequence shown here is derived from an EMBL/GenBank/DDBJ whole genome shotgun (WGS) entry which is preliminary data.</text>
</comment>
<keyword evidence="5" id="KW-1185">Reference proteome</keyword>
<sequence>MEVTHPHPVPNNLPVLSNPPVPSNPPTHQDRDVLTRLLYDGRRNWFVFKGKLEQYAKINGWLEVVPWSYPPLCRGVSMLPIRK</sequence>
<protein>
    <submittedName>
        <fullName evidence="4">Uncharacterized protein</fullName>
    </submittedName>
</protein>
<dbReference type="AlphaFoldDB" id="A0A9D4JRX6"/>
<evidence type="ECO:0000313" key="2">
    <source>
        <dbReference type="EMBL" id="KAH3697114.1"/>
    </source>
</evidence>
<evidence type="ECO:0000313" key="5">
    <source>
        <dbReference type="Proteomes" id="UP000828390"/>
    </source>
</evidence>
<dbReference type="EMBL" id="JAIWYP010000005">
    <property type="protein sequence ID" value="KAH3817822.1"/>
    <property type="molecule type" value="Genomic_DNA"/>
</dbReference>
<proteinExistence type="predicted"/>
<organism evidence="4 5">
    <name type="scientific">Dreissena polymorpha</name>
    <name type="common">Zebra mussel</name>
    <name type="synonym">Mytilus polymorpha</name>
    <dbReference type="NCBI Taxonomy" id="45954"/>
    <lineage>
        <taxon>Eukaryota</taxon>
        <taxon>Metazoa</taxon>
        <taxon>Spiralia</taxon>
        <taxon>Lophotrochozoa</taxon>
        <taxon>Mollusca</taxon>
        <taxon>Bivalvia</taxon>
        <taxon>Autobranchia</taxon>
        <taxon>Heteroconchia</taxon>
        <taxon>Euheterodonta</taxon>
        <taxon>Imparidentia</taxon>
        <taxon>Neoheterodontei</taxon>
        <taxon>Myida</taxon>
        <taxon>Dreissenoidea</taxon>
        <taxon>Dreissenidae</taxon>
        <taxon>Dreissena</taxon>
    </lineage>
</organism>
<feature type="compositionally biased region" description="Pro residues" evidence="1">
    <location>
        <begin position="7"/>
        <end position="25"/>
    </location>
</feature>
<reference evidence="4" key="2">
    <citation type="submission" date="2020-11" db="EMBL/GenBank/DDBJ databases">
        <authorList>
            <person name="McCartney M.A."/>
            <person name="Auch B."/>
            <person name="Kono T."/>
            <person name="Mallez S."/>
            <person name="Becker A."/>
            <person name="Gohl D.M."/>
            <person name="Silverstein K.A.T."/>
            <person name="Koren S."/>
            <person name="Bechman K.B."/>
            <person name="Herman A."/>
            <person name="Abrahante J.E."/>
            <person name="Garbe J."/>
        </authorList>
    </citation>
    <scope>NUCLEOTIDE SEQUENCE</scope>
    <source>
        <strain evidence="4">Duluth1</strain>
        <tissue evidence="4">Whole animal</tissue>
    </source>
</reference>
<evidence type="ECO:0000313" key="3">
    <source>
        <dbReference type="EMBL" id="KAH3719214.1"/>
    </source>
</evidence>
<evidence type="ECO:0000256" key="1">
    <source>
        <dbReference type="SAM" id="MobiDB-lite"/>
    </source>
</evidence>
<reference evidence="4" key="1">
    <citation type="journal article" date="2019" name="bioRxiv">
        <title>The Genome of the Zebra Mussel, Dreissena polymorpha: A Resource for Invasive Species Research.</title>
        <authorList>
            <person name="McCartney M.A."/>
            <person name="Auch B."/>
            <person name="Kono T."/>
            <person name="Mallez S."/>
            <person name="Zhang Y."/>
            <person name="Obille A."/>
            <person name="Becker A."/>
            <person name="Abrahante J.E."/>
            <person name="Garbe J."/>
            <person name="Badalamenti J.P."/>
            <person name="Herman A."/>
            <person name="Mangelson H."/>
            <person name="Liachko I."/>
            <person name="Sullivan S."/>
            <person name="Sone E.D."/>
            <person name="Koren S."/>
            <person name="Silverstein K.A.T."/>
            <person name="Beckman K.B."/>
            <person name="Gohl D.M."/>
        </authorList>
    </citation>
    <scope>NUCLEOTIDE SEQUENCE</scope>
    <source>
        <strain evidence="4">Duluth1</strain>
        <tissue evidence="4">Whole animal</tissue>
    </source>
</reference>
<feature type="region of interest" description="Disordered" evidence="1">
    <location>
        <begin position="1"/>
        <end position="30"/>
    </location>
</feature>
<evidence type="ECO:0000313" key="4">
    <source>
        <dbReference type="EMBL" id="KAH3817822.1"/>
    </source>
</evidence>
<dbReference type="EMBL" id="JAIWYP010000013">
    <property type="protein sequence ID" value="KAH3719214.1"/>
    <property type="molecule type" value="Genomic_DNA"/>
</dbReference>
<name>A0A9D4JRX6_DREPO</name>
<dbReference type="Proteomes" id="UP000828390">
    <property type="component" value="Unassembled WGS sequence"/>
</dbReference>